<gene>
    <name evidence="2" type="ORF">DL762_000105</name>
</gene>
<keyword evidence="3" id="KW-1185">Reference proteome</keyword>
<protein>
    <submittedName>
        <fullName evidence="2">Uncharacterized protein</fullName>
    </submittedName>
</protein>
<evidence type="ECO:0000256" key="1">
    <source>
        <dbReference type="SAM" id="MobiDB-lite"/>
    </source>
</evidence>
<dbReference type="Proteomes" id="UP000294003">
    <property type="component" value="Unassembled WGS sequence"/>
</dbReference>
<evidence type="ECO:0000313" key="2">
    <source>
        <dbReference type="EMBL" id="RYO95363.1"/>
    </source>
</evidence>
<reference evidence="2 3" key="1">
    <citation type="submission" date="2018-06" db="EMBL/GenBank/DDBJ databases">
        <title>Complete Genomes of Monosporascus.</title>
        <authorList>
            <person name="Robinson A.J."/>
            <person name="Natvig D.O."/>
        </authorList>
    </citation>
    <scope>NUCLEOTIDE SEQUENCE [LARGE SCALE GENOMIC DNA]</scope>
    <source>
        <strain evidence="2 3">CBS 609.92</strain>
    </source>
</reference>
<feature type="region of interest" description="Disordered" evidence="1">
    <location>
        <begin position="35"/>
        <end position="58"/>
    </location>
</feature>
<organism evidence="2 3">
    <name type="scientific">Monosporascus cannonballus</name>
    <dbReference type="NCBI Taxonomy" id="155416"/>
    <lineage>
        <taxon>Eukaryota</taxon>
        <taxon>Fungi</taxon>
        <taxon>Dikarya</taxon>
        <taxon>Ascomycota</taxon>
        <taxon>Pezizomycotina</taxon>
        <taxon>Sordariomycetes</taxon>
        <taxon>Xylariomycetidae</taxon>
        <taxon>Xylariales</taxon>
        <taxon>Xylariales incertae sedis</taxon>
        <taxon>Monosporascus</taxon>
    </lineage>
</organism>
<evidence type="ECO:0000313" key="3">
    <source>
        <dbReference type="Proteomes" id="UP000294003"/>
    </source>
</evidence>
<sequence>MFKGYHHKSLKRSNLAANREDGDFSISAVSVHPATAFGERDPVTTGDTGNPLRPHRDMRADRQCSNVADDEPAEFWGFQRTVAAAVGIPIS</sequence>
<comment type="caution">
    <text evidence="2">The sequence shown here is derived from an EMBL/GenBank/DDBJ whole genome shotgun (WGS) entry which is preliminary data.</text>
</comment>
<dbReference type="EMBL" id="QJNS01000002">
    <property type="protein sequence ID" value="RYO95363.1"/>
    <property type="molecule type" value="Genomic_DNA"/>
</dbReference>
<name>A0ABY0HK54_9PEZI</name>
<accession>A0ABY0HK54</accession>
<proteinExistence type="predicted"/>